<evidence type="ECO:0000256" key="2">
    <source>
        <dbReference type="ARBA" id="ARBA00022448"/>
    </source>
</evidence>
<dbReference type="GO" id="GO:0005886">
    <property type="term" value="C:plasma membrane"/>
    <property type="evidence" value="ECO:0007669"/>
    <property type="project" value="UniProtKB-SubCell"/>
</dbReference>
<dbReference type="Proteomes" id="UP000019486">
    <property type="component" value="Unassembled WGS sequence"/>
</dbReference>
<comment type="similarity">
    <text evidence="7">Belongs to the binding-protein-dependent transport system permease family.</text>
</comment>
<accession>W9H6A8</accession>
<keyword evidence="5 7" id="KW-1133">Transmembrane helix</keyword>
<reference evidence="9 10" key="1">
    <citation type="submission" date="2013-08" db="EMBL/GenBank/DDBJ databases">
        <title>The genome sequence of Skermanella stibiiresistens.</title>
        <authorList>
            <person name="Zhu W."/>
            <person name="Wang G."/>
        </authorList>
    </citation>
    <scope>NUCLEOTIDE SEQUENCE [LARGE SCALE GENOMIC DNA]</scope>
    <source>
        <strain evidence="9 10">SB22</strain>
    </source>
</reference>
<feature type="transmembrane region" description="Helical" evidence="7">
    <location>
        <begin position="121"/>
        <end position="142"/>
    </location>
</feature>
<evidence type="ECO:0000256" key="4">
    <source>
        <dbReference type="ARBA" id="ARBA00022692"/>
    </source>
</evidence>
<organism evidence="9 10">
    <name type="scientific">Skermanella stibiiresistens SB22</name>
    <dbReference type="NCBI Taxonomy" id="1385369"/>
    <lineage>
        <taxon>Bacteria</taxon>
        <taxon>Pseudomonadati</taxon>
        <taxon>Pseudomonadota</taxon>
        <taxon>Alphaproteobacteria</taxon>
        <taxon>Rhodospirillales</taxon>
        <taxon>Azospirillaceae</taxon>
        <taxon>Skermanella</taxon>
    </lineage>
</organism>
<dbReference type="GO" id="GO:0055085">
    <property type="term" value="P:transmembrane transport"/>
    <property type="evidence" value="ECO:0007669"/>
    <property type="project" value="InterPro"/>
</dbReference>
<keyword evidence="4 7" id="KW-0812">Transmembrane</keyword>
<dbReference type="InterPro" id="IPR000515">
    <property type="entry name" value="MetI-like"/>
</dbReference>
<evidence type="ECO:0000313" key="10">
    <source>
        <dbReference type="Proteomes" id="UP000019486"/>
    </source>
</evidence>
<dbReference type="CDD" id="cd06261">
    <property type="entry name" value="TM_PBP2"/>
    <property type="match status" value="1"/>
</dbReference>
<dbReference type="RefSeq" id="WP_084164425.1">
    <property type="nucleotide sequence ID" value="NZ_AVFL01000003.1"/>
</dbReference>
<feature type="transmembrane region" description="Helical" evidence="7">
    <location>
        <begin position="211"/>
        <end position="229"/>
    </location>
</feature>
<feature type="transmembrane region" description="Helical" evidence="7">
    <location>
        <begin position="84"/>
        <end position="109"/>
    </location>
</feature>
<evidence type="ECO:0000259" key="8">
    <source>
        <dbReference type="PROSITE" id="PS50928"/>
    </source>
</evidence>
<comment type="subcellular location">
    <subcellularLocation>
        <location evidence="1 7">Cell membrane</location>
        <topology evidence="1 7">Multi-pass membrane protein</topology>
    </subcellularLocation>
</comment>
<evidence type="ECO:0000256" key="1">
    <source>
        <dbReference type="ARBA" id="ARBA00004651"/>
    </source>
</evidence>
<dbReference type="InterPro" id="IPR050366">
    <property type="entry name" value="BP-dependent_transpt_permease"/>
</dbReference>
<dbReference type="OrthoDB" id="9766870at2"/>
<evidence type="ECO:0000256" key="7">
    <source>
        <dbReference type="RuleBase" id="RU363032"/>
    </source>
</evidence>
<keyword evidence="2 7" id="KW-0813">Transport</keyword>
<feature type="transmembrane region" description="Helical" evidence="7">
    <location>
        <begin position="249"/>
        <end position="271"/>
    </location>
</feature>
<dbReference type="InterPro" id="IPR035906">
    <property type="entry name" value="MetI-like_sf"/>
</dbReference>
<dbReference type="PANTHER" id="PTHR43386:SF25">
    <property type="entry name" value="PEPTIDE ABC TRANSPORTER PERMEASE PROTEIN"/>
    <property type="match status" value="1"/>
</dbReference>
<dbReference type="EMBL" id="AVFL01000003">
    <property type="protein sequence ID" value="EWY41760.1"/>
    <property type="molecule type" value="Genomic_DNA"/>
</dbReference>
<evidence type="ECO:0000256" key="5">
    <source>
        <dbReference type="ARBA" id="ARBA00022989"/>
    </source>
</evidence>
<keyword evidence="6 7" id="KW-0472">Membrane</keyword>
<dbReference type="STRING" id="1385369.N825_24875"/>
<evidence type="ECO:0000313" key="9">
    <source>
        <dbReference type="EMBL" id="EWY41760.1"/>
    </source>
</evidence>
<feature type="transmembrane region" description="Helical" evidence="7">
    <location>
        <begin position="148"/>
        <end position="168"/>
    </location>
</feature>
<dbReference type="PROSITE" id="PS50928">
    <property type="entry name" value="ABC_TM1"/>
    <property type="match status" value="1"/>
</dbReference>
<feature type="transmembrane region" description="Helical" evidence="7">
    <location>
        <begin position="20"/>
        <end position="43"/>
    </location>
</feature>
<name>W9H6A8_9PROT</name>
<dbReference type="Gene3D" id="1.10.3720.10">
    <property type="entry name" value="MetI-like"/>
    <property type="match status" value="1"/>
</dbReference>
<dbReference type="PANTHER" id="PTHR43386">
    <property type="entry name" value="OLIGOPEPTIDE TRANSPORT SYSTEM PERMEASE PROTEIN APPC"/>
    <property type="match status" value="1"/>
</dbReference>
<protein>
    <submittedName>
        <fullName evidence="9">Peptide ABC transporter permease</fullName>
    </submittedName>
</protein>
<gene>
    <name evidence="9" type="ORF">N825_24875</name>
</gene>
<dbReference type="AlphaFoldDB" id="W9H6A8"/>
<evidence type="ECO:0000256" key="6">
    <source>
        <dbReference type="ARBA" id="ARBA00023136"/>
    </source>
</evidence>
<feature type="domain" description="ABC transmembrane type-1" evidence="8">
    <location>
        <begin position="82"/>
        <end position="271"/>
    </location>
</feature>
<evidence type="ECO:0000256" key="3">
    <source>
        <dbReference type="ARBA" id="ARBA00022475"/>
    </source>
</evidence>
<dbReference type="Pfam" id="PF00528">
    <property type="entry name" value="BPD_transp_1"/>
    <property type="match status" value="1"/>
</dbReference>
<proteinExistence type="inferred from homology"/>
<sequence length="280" mass="29469">MAVTLTEAGGRRRASRRGVVPLAVGLLMILVWVVTALGADWIAPYPPADIDFLAISQPPSPAHWFGTDQLGRDILSRVIHGGTYVLTIAPAATLLGLGLGAAIGLATAWFGSWFDEAVMRVLDAVMAFPIVILAMLALTFLGAGTGNVVLVIGLVFAPLIARTVRAAALVEARKEYVMAAQLRGEGSLHIMAMELLPNVRGPLIVEGTVRLGYAVFTSATLGFLGLGVQPPTPDWGLMVSENQALLTTAPWTVLFPALAIAWVVVAIGLAADGLKEYLEP</sequence>
<keyword evidence="3" id="KW-1003">Cell membrane</keyword>
<keyword evidence="10" id="KW-1185">Reference proteome</keyword>
<comment type="caution">
    <text evidence="9">The sequence shown here is derived from an EMBL/GenBank/DDBJ whole genome shotgun (WGS) entry which is preliminary data.</text>
</comment>
<dbReference type="SUPFAM" id="SSF161098">
    <property type="entry name" value="MetI-like"/>
    <property type="match status" value="1"/>
</dbReference>